<dbReference type="Gene3D" id="3.40.50.2300">
    <property type="match status" value="1"/>
</dbReference>
<dbReference type="Gene3D" id="2.40.50.1020">
    <property type="entry name" value="LytTr DNA-binding domain"/>
    <property type="match status" value="1"/>
</dbReference>
<dbReference type="EMBL" id="JADIMH010000007">
    <property type="protein sequence ID" value="MBO8466359.1"/>
    <property type="molecule type" value="Genomic_DNA"/>
</dbReference>
<dbReference type="InterPro" id="IPR007492">
    <property type="entry name" value="LytTR_DNA-bd_dom"/>
</dbReference>
<evidence type="ECO:0000313" key="4">
    <source>
        <dbReference type="EMBL" id="MBO8466359.1"/>
    </source>
</evidence>
<dbReference type="PANTHER" id="PTHR37299">
    <property type="entry name" value="TRANSCRIPTIONAL REGULATOR-RELATED"/>
    <property type="match status" value="1"/>
</dbReference>
<dbReference type="AlphaFoldDB" id="A0A9D9I6W3"/>
<dbReference type="SMART" id="SM00850">
    <property type="entry name" value="LytTR"/>
    <property type="match status" value="1"/>
</dbReference>
<keyword evidence="1" id="KW-0597">Phosphoprotein</keyword>
<dbReference type="Pfam" id="PF00072">
    <property type="entry name" value="Response_reg"/>
    <property type="match status" value="1"/>
</dbReference>
<dbReference type="GO" id="GO:0003677">
    <property type="term" value="F:DNA binding"/>
    <property type="evidence" value="ECO:0007669"/>
    <property type="project" value="InterPro"/>
</dbReference>
<dbReference type="InterPro" id="IPR011006">
    <property type="entry name" value="CheY-like_superfamily"/>
</dbReference>
<dbReference type="Pfam" id="PF04397">
    <property type="entry name" value="LytTR"/>
    <property type="match status" value="1"/>
</dbReference>
<dbReference type="SMART" id="SM00448">
    <property type="entry name" value="REC"/>
    <property type="match status" value="1"/>
</dbReference>
<protein>
    <submittedName>
        <fullName evidence="4">Response regulator transcription factor</fullName>
    </submittedName>
</protein>
<name>A0A9D9I6W3_9BACT</name>
<dbReference type="PROSITE" id="PS50930">
    <property type="entry name" value="HTH_LYTTR"/>
    <property type="match status" value="1"/>
</dbReference>
<dbReference type="PROSITE" id="PS50110">
    <property type="entry name" value="RESPONSE_REGULATORY"/>
    <property type="match status" value="1"/>
</dbReference>
<dbReference type="GO" id="GO:0000156">
    <property type="term" value="F:phosphorelay response regulator activity"/>
    <property type="evidence" value="ECO:0007669"/>
    <property type="project" value="InterPro"/>
</dbReference>
<reference evidence="4" key="1">
    <citation type="submission" date="2020-10" db="EMBL/GenBank/DDBJ databases">
        <authorList>
            <person name="Gilroy R."/>
        </authorList>
    </citation>
    <scope>NUCLEOTIDE SEQUENCE</scope>
    <source>
        <strain evidence="4">B1-15692</strain>
    </source>
</reference>
<dbReference type="Proteomes" id="UP000823660">
    <property type="component" value="Unassembled WGS sequence"/>
</dbReference>
<sequence>MILKCAITDDEPLALDLLESYVKKTPSLELEGRYRNAVEALAGLKENPVDLLFLDIQMPELDGMELSKMIPASTRVVFTTAFGQYAIEGYKVNALDYLLKPVSYQEFMRCVGKAIEWFSIARKAAGSNNAAGTVRDNSGVYVKSEYRLVRIPFDGLLYVEGLKDYVKFYIESSGAPVLSLMNMRDLEGMLPRDRFLRVHRSFIVNISKIRSIDRGRIMLENANIPIGDTYKETLQKMVGKCMM</sequence>
<evidence type="ECO:0000259" key="2">
    <source>
        <dbReference type="PROSITE" id="PS50110"/>
    </source>
</evidence>
<evidence type="ECO:0000259" key="3">
    <source>
        <dbReference type="PROSITE" id="PS50930"/>
    </source>
</evidence>
<dbReference type="InterPro" id="IPR001789">
    <property type="entry name" value="Sig_transdc_resp-reg_receiver"/>
</dbReference>
<feature type="domain" description="HTH LytTR-type" evidence="3">
    <location>
        <begin position="140"/>
        <end position="214"/>
    </location>
</feature>
<organism evidence="4 5">
    <name type="scientific">Candidatus Cryptobacteroides faecipullorum</name>
    <dbReference type="NCBI Taxonomy" id="2840764"/>
    <lineage>
        <taxon>Bacteria</taxon>
        <taxon>Pseudomonadati</taxon>
        <taxon>Bacteroidota</taxon>
        <taxon>Bacteroidia</taxon>
        <taxon>Bacteroidales</taxon>
        <taxon>Candidatus Cryptobacteroides</taxon>
    </lineage>
</organism>
<gene>
    <name evidence="4" type="ORF">IAB99_01165</name>
</gene>
<comment type="caution">
    <text evidence="4">The sequence shown here is derived from an EMBL/GenBank/DDBJ whole genome shotgun (WGS) entry which is preliminary data.</text>
</comment>
<dbReference type="SUPFAM" id="SSF52172">
    <property type="entry name" value="CheY-like"/>
    <property type="match status" value="1"/>
</dbReference>
<accession>A0A9D9I6W3</accession>
<dbReference type="InterPro" id="IPR046947">
    <property type="entry name" value="LytR-like"/>
</dbReference>
<evidence type="ECO:0000256" key="1">
    <source>
        <dbReference type="PROSITE-ProRule" id="PRU00169"/>
    </source>
</evidence>
<evidence type="ECO:0000313" key="5">
    <source>
        <dbReference type="Proteomes" id="UP000823660"/>
    </source>
</evidence>
<proteinExistence type="predicted"/>
<dbReference type="PANTHER" id="PTHR37299:SF1">
    <property type="entry name" value="STAGE 0 SPORULATION PROTEIN A HOMOLOG"/>
    <property type="match status" value="1"/>
</dbReference>
<reference evidence="4" key="2">
    <citation type="journal article" date="2021" name="PeerJ">
        <title>Extensive microbial diversity within the chicken gut microbiome revealed by metagenomics and culture.</title>
        <authorList>
            <person name="Gilroy R."/>
            <person name="Ravi A."/>
            <person name="Getino M."/>
            <person name="Pursley I."/>
            <person name="Horton D.L."/>
            <person name="Alikhan N.F."/>
            <person name="Baker D."/>
            <person name="Gharbi K."/>
            <person name="Hall N."/>
            <person name="Watson M."/>
            <person name="Adriaenssens E.M."/>
            <person name="Foster-Nyarko E."/>
            <person name="Jarju S."/>
            <person name="Secka A."/>
            <person name="Antonio M."/>
            <person name="Oren A."/>
            <person name="Chaudhuri R.R."/>
            <person name="La Ragione R."/>
            <person name="Hildebrand F."/>
            <person name="Pallen M.J."/>
        </authorList>
    </citation>
    <scope>NUCLEOTIDE SEQUENCE</scope>
    <source>
        <strain evidence="4">B1-15692</strain>
    </source>
</reference>
<feature type="modified residue" description="4-aspartylphosphate" evidence="1">
    <location>
        <position position="55"/>
    </location>
</feature>
<feature type="domain" description="Response regulatory" evidence="2">
    <location>
        <begin position="4"/>
        <end position="115"/>
    </location>
</feature>